<reference evidence="3" key="2">
    <citation type="submission" date="2020-09" db="EMBL/GenBank/DDBJ databases">
        <authorList>
            <person name="Sun Q."/>
            <person name="Kim S."/>
        </authorList>
    </citation>
    <scope>NUCLEOTIDE SEQUENCE</scope>
    <source>
        <strain evidence="3">KCTC 12711</strain>
    </source>
</reference>
<dbReference type="RefSeq" id="WP_189398527.1">
    <property type="nucleotide sequence ID" value="NZ_BMXA01000001.1"/>
</dbReference>
<evidence type="ECO:0000313" key="4">
    <source>
        <dbReference type="Proteomes" id="UP000614811"/>
    </source>
</evidence>
<protein>
    <submittedName>
        <fullName evidence="3">Amidohydrolase</fullName>
    </submittedName>
</protein>
<feature type="chain" id="PRO_5036765797" evidence="1">
    <location>
        <begin position="24"/>
        <end position="422"/>
    </location>
</feature>
<evidence type="ECO:0000313" key="3">
    <source>
        <dbReference type="EMBL" id="GHA00235.1"/>
    </source>
</evidence>
<dbReference type="EMBL" id="BMXA01000001">
    <property type="protein sequence ID" value="GHA00235.1"/>
    <property type="molecule type" value="Genomic_DNA"/>
</dbReference>
<organism evidence="3 4">
    <name type="scientific">Arenicella chitinivorans</name>
    <dbReference type="NCBI Taxonomy" id="1329800"/>
    <lineage>
        <taxon>Bacteria</taxon>
        <taxon>Pseudomonadati</taxon>
        <taxon>Pseudomonadota</taxon>
        <taxon>Gammaproteobacteria</taxon>
        <taxon>Arenicellales</taxon>
        <taxon>Arenicellaceae</taxon>
        <taxon>Arenicella</taxon>
    </lineage>
</organism>
<dbReference type="SUPFAM" id="SSF51338">
    <property type="entry name" value="Composite domain of metallo-dependent hydrolases"/>
    <property type="match status" value="1"/>
</dbReference>
<reference evidence="3" key="1">
    <citation type="journal article" date="2014" name="Int. J. Syst. Evol. Microbiol.">
        <title>Complete genome sequence of Corynebacterium casei LMG S-19264T (=DSM 44701T), isolated from a smear-ripened cheese.</title>
        <authorList>
            <consortium name="US DOE Joint Genome Institute (JGI-PGF)"/>
            <person name="Walter F."/>
            <person name="Albersmeier A."/>
            <person name="Kalinowski J."/>
            <person name="Ruckert C."/>
        </authorList>
    </citation>
    <scope>NUCLEOTIDE SEQUENCE</scope>
    <source>
        <strain evidence="3">KCTC 12711</strain>
    </source>
</reference>
<dbReference type="PANTHER" id="PTHR43135:SF3">
    <property type="entry name" value="ALPHA-D-RIBOSE 1-METHYLPHOSPHONATE 5-TRIPHOSPHATE DIPHOSPHATASE"/>
    <property type="match status" value="1"/>
</dbReference>
<dbReference type="SUPFAM" id="SSF51556">
    <property type="entry name" value="Metallo-dependent hydrolases"/>
    <property type="match status" value="1"/>
</dbReference>
<feature type="signal peptide" evidence="1">
    <location>
        <begin position="1"/>
        <end position="23"/>
    </location>
</feature>
<keyword evidence="4" id="KW-1185">Reference proteome</keyword>
<comment type="caution">
    <text evidence="3">The sequence shown here is derived from an EMBL/GenBank/DDBJ whole genome shotgun (WGS) entry which is preliminary data.</text>
</comment>
<dbReference type="InterPro" id="IPR013108">
    <property type="entry name" value="Amidohydro_3"/>
</dbReference>
<gene>
    <name evidence="3" type="ORF">GCM10008090_06170</name>
</gene>
<dbReference type="InterPro" id="IPR051781">
    <property type="entry name" value="Metallo-dep_Hydrolase"/>
</dbReference>
<dbReference type="Gene3D" id="3.20.20.140">
    <property type="entry name" value="Metal-dependent hydrolases"/>
    <property type="match status" value="1"/>
</dbReference>
<evidence type="ECO:0000259" key="2">
    <source>
        <dbReference type="Pfam" id="PF07969"/>
    </source>
</evidence>
<evidence type="ECO:0000256" key="1">
    <source>
        <dbReference type="SAM" id="SignalP"/>
    </source>
</evidence>
<accession>A0A918RLX2</accession>
<name>A0A918RLX2_9GAMM</name>
<dbReference type="GO" id="GO:0016810">
    <property type="term" value="F:hydrolase activity, acting on carbon-nitrogen (but not peptide) bonds"/>
    <property type="evidence" value="ECO:0007669"/>
    <property type="project" value="InterPro"/>
</dbReference>
<dbReference type="Proteomes" id="UP000614811">
    <property type="component" value="Unassembled WGS sequence"/>
</dbReference>
<feature type="domain" description="Amidohydrolase 3" evidence="2">
    <location>
        <begin position="338"/>
        <end position="398"/>
    </location>
</feature>
<dbReference type="Gene3D" id="2.30.40.10">
    <property type="entry name" value="Urease, subunit C, domain 1"/>
    <property type="match status" value="1"/>
</dbReference>
<proteinExistence type="predicted"/>
<dbReference type="InterPro" id="IPR011059">
    <property type="entry name" value="Metal-dep_hydrolase_composite"/>
</dbReference>
<dbReference type="Pfam" id="PF07969">
    <property type="entry name" value="Amidohydro_3"/>
    <property type="match status" value="1"/>
</dbReference>
<dbReference type="PANTHER" id="PTHR43135">
    <property type="entry name" value="ALPHA-D-RIBOSE 1-METHYLPHOSPHONATE 5-TRIPHOSPHATE DIPHOSPHATASE"/>
    <property type="match status" value="1"/>
</dbReference>
<keyword evidence="1" id="KW-0732">Signal</keyword>
<dbReference type="AlphaFoldDB" id="A0A918RLX2"/>
<sequence length="422" mass="45065">MKLNWLKIAGISACLLVSTSVQADTLLIKNAKLVDGVERAEGVVDIAVRDGRIQQIGTDLTADDTTRVIDAAGKPVTPGLFNVNTQIGLMEVGAVAASVDARAMREDVTASLRVADAYNASSTVVPYNRMLGITNAVVQPGNGTSLIAGTAAVVKLSATDGVVEPGAAMVVNLADTGSALTGGSKAAAMAKLREALEDARDYARNTTQFNSGNRRDYSLSRHDLAALKPVIERRMPLLVYVERASDIERVLRLAADLRISLILSGVSEGWRVADKIAKAEVPVIIDPIRNLPNSYESLGARLDNAKLMHEAGVTLMFTGMGWQTTHNAYLVRQSAGNAVANGLPYNAAIQAITSAPAKIFGVPQYGHLKAGASATLVVWSGDPLEVMSNPELVLIDGQMYPLESRHTRLRDRYFQAIQQYTN</sequence>
<dbReference type="InterPro" id="IPR032466">
    <property type="entry name" value="Metal_Hydrolase"/>
</dbReference>